<dbReference type="AlphaFoldDB" id="A0A7E4WDD0"/>
<keyword evidence="1" id="KW-1133">Transmembrane helix</keyword>
<dbReference type="WBParaSite" id="Pan_g9885.t1">
    <property type="protein sequence ID" value="Pan_g9885.t1"/>
    <property type="gene ID" value="Pan_g9885"/>
</dbReference>
<evidence type="ECO:0000256" key="1">
    <source>
        <dbReference type="SAM" id="Phobius"/>
    </source>
</evidence>
<reference evidence="3" key="2">
    <citation type="submission" date="2020-10" db="UniProtKB">
        <authorList>
            <consortium name="WormBaseParasite"/>
        </authorList>
    </citation>
    <scope>IDENTIFICATION</scope>
</reference>
<accession>A0A7E4WDD0</accession>
<dbReference type="Proteomes" id="UP000492821">
    <property type="component" value="Unassembled WGS sequence"/>
</dbReference>
<organism evidence="2 3">
    <name type="scientific">Panagrellus redivivus</name>
    <name type="common">Microworm</name>
    <dbReference type="NCBI Taxonomy" id="6233"/>
    <lineage>
        <taxon>Eukaryota</taxon>
        <taxon>Metazoa</taxon>
        <taxon>Ecdysozoa</taxon>
        <taxon>Nematoda</taxon>
        <taxon>Chromadorea</taxon>
        <taxon>Rhabditida</taxon>
        <taxon>Tylenchina</taxon>
        <taxon>Panagrolaimomorpha</taxon>
        <taxon>Panagrolaimoidea</taxon>
        <taxon>Panagrolaimidae</taxon>
        <taxon>Panagrellus</taxon>
    </lineage>
</organism>
<evidence type="ECO:0000313" key="2">
    <source>
        <dbReference type="Proteomes" id="UP000492821"/>
    </source>
</evidence>
<keyword evidence="1" id="KW-0472">Membrane</keyword>
<protein>
    <submittedName>
        <fullName evidence="3">Envelope stress response membrane protein PspC</fullName>
    </submittedName>
</protein>
<reference evidence="2" key="1">
    <citation type="journal article" date="2013" name="Genetics">
        <title>The draft genome and transcriptome of Panagrellus redivivus are shaped by the harsh demands of a free-living lifestyle.</title>
        <authorList>
            <person name="Srinivasan J."/>
            <person name="Dillman A.R."/>
            <person name="Macchietto M.G."/>
            <person name="Heikkinen L."/>
            <person name="Lakso M."/>
            <person name="Fracchia K.M."/>
            <person name="Antoshechkin I."/>
            <person name="Mortazavi A."/>
            <person name="Wong G."/>
            <person name="Sternberg P.W."/>
        </authorList>
    </citation>
    <scope>NUCLEOTIDE SEQUENCE [LARGE SCALE GENOMIC DNA]</scope>
    <source>
        <strain evidence="2">MT8872</strain>
    </source>
</reference>
<name>A0A7E4WDD0_PANRE</name>
<evidence type="ECO:0000313" key="3">
    <source>
        <dbReference type="WBParaSite" id="Pan_g9885.t1"/>
    </source>
</evidence>
<keyword evidence="1" id="KW-0812">Transmembrane</keyword>
<proteinExistence type="predicted"/>
<keyword evidence="2" id="KW-1185">Reference proteome</keyword>
<feature type="transmembrane region" description="Helical" evidence="1">
    <location>
        <begin position="6"/>
        <end position="29"/>
    </location>
</feature>
<sequence length="103" mass="11717">MAYYIGFAIVLFIGLILLSVLLKVVINLINYIVIGVMHGLDSCCISKMAPKDNDATAELIEIREKTIDWLKDSLYKVKLLKAEFFELRRRSKKMASIVHFPGV</sequence>